<protein>
    <submittedName>
        <fullName evidence="2">Uncharacterized protein</fullName>
    </submittedName>
</protein>
<evidence type="ECO:0000256" key="1">
    <source>
        <dbReference type="SAM" id="MobiDB-lite"/>
    </source>
</evidence>
<dbReference type="VEuPathDB" id="FungiDB:DIURU_002617"/>
<dbReference type="RefSeq" id="XP_034012587.1">
    <property type="nucleotide sequence ID" value="XM_034155288.1"/>
</dbReference>
<name>A0A642UPD3_DIURU</name>
<comment type="caution">
    <text evidence="2">The sequence shown here is derived from an EMBL/GenBank/DDBJ whole genome shotgun (WGS) entry which is preliminary data.</text>
</comment>
<accession>A0A642UPD3</accession>
<reference evidence="2 3" key="1">
    <citation type="submission" date="2019-07" db="EMBL/GenBank/DDBJ databases">
        <title>Genome assembly of two rare yeast pathogens: Diutina rugosa and Trichomonascus ciferrii.</title>
        <authorList>
            <person name="Mixao V."/>
            <person name="Saus E."/>
            <person name="Hansen A."/>
            <person name="Lass-Flor C."/>
            <person name="Gabaldon T."/>
        </authorList>
    </citation>
    <scope>NUCLEOTIDE SEQUENCE [LARGE SCALE GENOMIC DNA]</scope>
    <source>
        <strain evidence="2 3">CBS 613</strain>
    </source>
</reference>
<evidence type="ECO:0000313" key="2">
    <source>
        <dbReference type="EMBL" id="KAA8902923.1"/>
    </source>
</evidence>
<dbReference type="GeneID" id="54781268"/>
<dbReference type="Proteomes" id="UP000449547">
    <property type="component" value="Unassembled WGS sequence"/>
</dbReference>
<keyword evidence="3" id="KW-1185">Reference proteome</keyword>
<proteinExistence type="predicted"/>
<evidence type="ECO:0000313" key="3">
    <source>
        <dbReference type="Proteomes" id="UP000449547"/>
    </source>
</evidence>
<dbReference type="OrthoDB" id="9909359at2759"/>
<dbReference type="EMBL" id="SWFT01000080">
    <property type="protein sequence ID" value="KAA8902923.1"/>
    <property type="molecule type" value="Genomic_DNA"/>
</dbReference>
<dbReference type="AlphaFoldDB" id="A0A642UPD3"/>
<gene>
    <name evidence="2" type="ORF">DIURU_002617</name>
</gene>
<sequence length="125" mass="14446">MTDEAGSVRVRVNTVRQQKHIVALRPDEHKPPTTEKDEMLDIASTFYQSLYKSPLISNSHVKWMKRQIPQTQKLSSPRKDAKKLGKPLSPDELYSALRKSHRRKTPGPDGLTVEFYSKFWKKLKG</sequence>
<organism evidence="2 3">
    <name type="scientific">Diutina rugosa</name>
    <name type="common">Yeast</name>
    <name type="synonym">Candida rugosa</name>
    <dbReference type="NCBI Taxonomy" id="5481"/>
    <lineage>
        <taxon>Eukaryota</taxon>
        <taxon>Fungi</taxon>
        <taxon>Dikarya</taxon>
        <taxon>Ascomycota</taxon>
        <taxon>Saccharomycotina</taxon>
        <taxon>Pichiomycetes</taxon>
        <taxon>Debaryomycetaceae</taxon>
        <taxon>Diutina</taxon>
    </lineage>
</organism>
<feature type="non-terminal residue" evidence="2">
    <location>
        <position position="125"/>
    </location>
</feature>
<feature type="region of interest" description="Disordered" evidence="1">
    <location>
        <begin position="68"/>
        <end position="92"/>
    </location>
</feature>